<dbReference type="Proteomes" id="UP000008827">
    <property type="component" value="Chromosome 15"/>
</dbReference>
<dbReference type="EMBL" id="CM000848">
    <property type="protein sequence ID" value="KRH11965.1"/>
    <property type="molecule type" value="Genomic_DNA"/>
</dbReference>
<keyword evidence="3" id="KW-1185">Reference proteome</keyword>
<evidence type="ECO:0000313" key="3">
    <source>
        <dbReference type="Proteomes" id="UP000008827"/>
    </source>
</evidence>
<dbReference type="InParanoid" id="A0A0R0G0Q4"/>
<reference evidence="1" key="3">
    <citation type="submission" date="2018-07" db="EMBL/GenBank/DDBJ databases">
        <title>WGS assembly of Glycine max.</title>
        <authorList>
            <person name="Schmutz J."/>
            <person name="Cannon S."/>
            <person name="Schlueter J."/>
            <person name="Ma J."/>
            <person name="Mitros T."/>
            <person name="Nelson W."/>
            <person name="Hyten D."/>
            <person name="Song Q."/>
            <person name="Thelen J."/>
            <person name="Cheng J."/>
            <person name="Xu D."/>
            <person name="Hellsten U."/>
            <person name="May G."/>
            <person name="Yu Y."/>
            <person name="Sakurai T."/>
            <person name="Umezawa T."/>
            <person name="Bhattacharyya M."/>
            <person name="Sandhu D."/>
            <person name="Valliyodan B."/>
            <person name="Lindquist E."/>
            <person name="Peto M."/>
            <person name="Grant D."/>
            <person name="Shu S."/>
            <person name="Goodstein D."/>
            <person name="Barry K."/>
            <person name="Futrell-Griggs M."/>
            <person name="Abernathy B."/>
            <person name="Du J."/>
            <person name="Tian Z."/>
            <person name="Zhu L."/>
            <person name="Gill N."/>
            <person name="Joshi T."/>
            <person name="Libault M."/>
            <person name="Sethuraman A."/>
            <person name="Zhang X."/>
            <person name="Shinozaki K."/>
            <person name="Nguyen H."/>
            <person name="Wing R."/>
            <person name="Cregan P."/>
            <person name="Specht J."/>
            <person name="Grimwood J."/>
            <person name="Rokhsar D."/>
            <person name="Stacey G."/>
            <person name="Shoemaker R."/>
            <person name="Jackson S."/>
        </authorList>
    </citation>
    <scope>NUCLEOTIDE SEQUENCE</scope>
    <source>
        <tissue evidence="1">Callus</tissue>
    </source>
</reference>
<reference evidence="2" key="2">
    <citation type="submission" date="2018-02" db="UniProtKB">
        <authorList>
            <consortium name="EnsemblPlants"/>
        </authorList>
    </citation>
    <scope>IDENTIFICATION</scope>
    <source>
        <strain evidence="2">Williams 82</strain>
    </source>
</reference>
<reference evidence="1 2" key="1">
    <citation type="journal article" date="2010" name="Nature">
        <title>Genome sequence of the palaeopolyploid soybean.</title>
        <authorList>
            <person name="Schmutz J."/>
            <person name="Cannon S.B."/>
            <person name="Schlueter J."/>
            <person name="Ma J."/>
            <person name="Mitros T."/>
            <person name="Nelson W."/>
            <person name="Hyten D.L."/>
            <person name="Song Q."/>
            <person name="Thelen J.J."/>
            <person name="Cheng J."/>
            <person name="Xu D."/>
            <person name="Hellsten U."/>
            <person name="May G.D."/>
            <person name="Yu Y."/>
            <person name="Sakurai T."/>
            <person name="Umezawa T."/>
            <person name="Bhattacharyya M.K."/>
            <person name="Sandhu D."/>
            <person name="Valliyodan B."/>
            <person name="Lindquist E."/>
            <person name="Peto M."/>
            <person name="Grant D."/>
            <person name="Shu S."/>
            <person name="Goodstein D."/>
            <person name="Barry K."/>
            <person name="Futrell-Griggs M."/>
            <person name="Abernathy B."/>
            <person name="Du J."/>
            <person name="Tian Z."/>
            <person name="Zhu L."/>
            <person name="Gill N."/>
            <person name="Joshi T."/>
            <person name="Libault M."/>
            <person name="Sethuraman A."/>
            <person name="Zhang X.-C."/>
            <person name="Shinozaki K."/>
            <person name="Nguyen H.T."/>
            <person name="Wing R.A."/>
            <person name="Cregan P."/>
            <person name="Specht J."/>
            <person name="Grimwood J."/>
            <person name="Rokhsar D."/>
            <person name="Stacey G."/>
            <person name="Shoemaker R.C."/>
            <person name="Jackson S.A."/>
        </authorList>
    </citation>
    <scope>NUCLEOTIDE SEQUENCE</scope>
    <source>
        <strain evidence="2">cv. Williams 82</strain>
        <tissue evidence="1">Callus</tissue>
    </source>
</reference>
<organism evidence="1">
    <name type="scientific">Glycine max</name>
    <name type="common">Soybean</name>
    <name type="synonym">Glycine hispida</name>
    <dbReference type="NCBI Taxonomy" id="3847"/>
    <lineage>
        <taxon>Eukaryota</taxon>
        <taxon>Viridiplantae</taxon>
        <taxon>Streptophyta</taxon>
        <taxon>Embryophyta</taxon>
        <taxon>Tracheophyta</taxon>
        <taxon>Spermatophyta</taxon>
        <taxon>Magnoliopsida</taxon>
        <taxon>eudicotyledons</taxon>
        <taxon>Gunneridae</taxon>
        <taxon>Pentapetalae</taxon>
        <taxon>rosids</taxon>
        <taxon>fabids</taxon>
        <taxon>Fabales</taxon>
        <taxon>Fabaceae</taxon>
        <taxon>Papilionoideae</taxon>
        <taxon>50 kb inversion clade</taxon>
        <taxon>NPAAA clade</taxon>
        <taxon>indigoferoid/millettioid clade</taxon>
        <taxon>Phaseoleae</taxon>
        <taxon>Glycine</taxon>
        <taxon>Glycine subgen. Soja</taxon>
    </lineage>
</organism>
<evidence type="ECO:0000313" key="2">
    <source>
        <dbReference type="EnsemblPlants" id="KRH11965"/>
    </source>
</evidence>
<protein>
    <submittedName>
        <fullName evidence="1 2">Uncharacterized protein</fullName>
    </submittedName>
</protein>
<evidence type="ECO:0000313" key="1">
    <source>
        <dbReference type="EMBL" id="KRH11965.1"/>
    </source>
</evidence>
<sequence>MTFRYYVAPSIMNIYSKTLNQPNINVCDLARALDSLSCVYMLLCWLSLLVKLRESNTKTIRYKEQLKSKSFYDDKQPQTYSGRASRQRVQPWYFKLT</sequence>
<dbReference type="AlphaFoldDB" id="A0A0R0G0Q4"/>
<name>A0A0R0G0Q4_SOYBN</name>
<gene>
    <name evidence="1" type="ORF">GLYMA_15G142300</name>
</gene>
<dbReference type="Gramene" id="KRH11965">
    <property type="protein sequence ID" value="KRH11965"/>
    <property type="gene ID" value="GLYMA_15G142300"/>
</dbReference>
<dbReference type="EnsemblPlants" id="KRH11965">
    <property type="protein sequence ID" value="KRH11965"/>
    <property type="gene ID" value="GLYMA_15G142300"/>
</dbReference>
<proteinExistence type="predicted"/>
<accession>A0A0R0G0Q4</accession>